<name>A0AAJ2H1W2_9HYPH</name>
<dbReference type="SMART" id="SM00760">
    <property type="entry name" value="Bac_DnaA_C"/>
    <property type="match status" value="1"/>
</dbReference>
<dbReference type="GO" id="GO:0003688">
    <property type="term" value="F:DNA replication origin binding"/>
    <property type="evidence" value="ECO:0007669"/>
    <property type="project" value="InterPro"/>
</dbReference>
<dbReference type="Pfam" id="PF08299">
    <property type="entry name" value="Bac_DnaA_C"/>
    <property type="match status" value="1"/>
</dbReference>
<proteinExistence type="predicted"/>
<dbReference type="Gene3D" id="1.10.1750.10">
    <property type="match status" value="1"/>
</dbReference>
<evidence type="ECO:0000259" key="1">
    <source>
        <dbReference type="SMART" id="SM00760"/>
    </source>
</evidence>
<reference evidence="2" key="1">
    <citation type="submission" date="2023-04" db="EMBL/GenBank/DDBJ databases">
        <title>Genomic characterization of faba bean (Vicia faba) microsymbionts in Mexican soils.</title>
        <authorList>
            <person name="Rivera Orduna F.N."/>
            <person name="Guevara-Luna J."/>
            <person name="Yan J."/>
            <person name="Arroyo-Herrera I."/>
            <person name="Li Y."/>
            <person name="Vasquez-Murrieta M.S."/>
            <person name="Wang E.T."/>
        </authorList>
    </citation>
    <scope>NUCLEOTIDE SEQUENCE</scope>
    <source>
        <strain evidence="2">CH26</strain>
    </source>
</reference>
<dbReference type="GO" id="GO:0006270">
    <property type="term" value="P:DNA replication initiation"/>
    <property type="evidence" value="ECO:0007669"/>
    <property type="project" value="InterPro"/>
</dbReference>
<dbReference type="InterPro" id="IPR018312">
    <property type="entry name" value="Chromosome_initiator_DnaA_CS"/>
</dbReference>
<comment type="caution">
    <text evidence="2">The sequence shown here is derived from an EMBL/GenBank/DDBJ whole genome shotgun (WGS) entry which is preliminary data.</text>
</comment>
<dbReference type="SUPFAM" id="SSF48295">
    <property type="entry name" value="TrpR-like"/>
    <property type="match status" value="1"/>
</dbReference>
<dbReference type="EMBL" id="JAVLSF010000036">
    <property type="protein sequence ID" value="MDR9777218.1"/>
    <property type="molecule type" value="Genomic_DNA"/>
</dbReference>
<evidence type="ECO:0000313" key="3">
    <source>
        <dbReference type="Proteomes" id="UP001268610"/>
    </source>
</evidence>
<feature type="domain" description="Chromosomal replication initiator DnaA C-terminal" evidence="1">
    <location>
        <begin position="97"/>
        <end position="167"/>
    </location>
</feature>
<dbReference type="InterPro" id="IPR010921">
    <property type="entry name" value="Trp_repressor/repl_initiator"/>
</dbReference>
<accession>A0AAJ2H1W2</accession>
<sequence>MSIHVPVLIGQQEQHKALRASLLKPSTSVESQQEKKIRTLEATVRSLRFELDKRDAEIRQLKTDVADRNARVLDQAHKLCELMRIHSDEEEYVEIRSVKDIVDEVLQDYPGITMAQIVSVRRTRELITPRHRCYYEVYRQRPDLSFPAIGRYFKRDHTSIISGVKKLRTGDER</sequence>
<dbReference type="GO" id="GO:0005524">
    <property type="term" value="F:ATP binding"/>
    <property type="evidence" value="ECO:0007669"/>
    <property type="project" value="InterPro"/>
</dbReference>
<dbReference type="PROSITE" id="PS01008">
    <property type="entry name" value="DNAA"/>
    <property type="match status" value="1"/>
</dbReference>
<organism evidence="2 3">
    <name type="scientific">Rhizobium hidalgonense</name>
    <dbReference type="NCBI Taxonomy" id="1538159"/>
    <lineage>
        <taxon>Bacteria</taxon>
        <taxon>Pseudomonadati</taxon>
        <taxon>Pseudomonadota</taxon>
        <taxon>Alphaproteobacteria</taxon>
        <taxon>Hyphomicrobiales</taxon>
        <taxon>Rhizobiaceae</taxon>
        <taxon>Rhizobium/Agrobacterium group</taxon>
        <taxon>Rhizobium</taxon>
    </lineage>
</organism>
<dbReference type="RefSeq" id="WP_310865779.1">
    <property type="nucleotide sequence ID" value="NZ_JAVLSF010000036.1"/>
</dbReference>
<evidence type="ECO:0000313" key="2">
    <source>
        <dbReference type="EMBL" id="MDR9777218.1"/>
    </source>
</evidence>
<dbReference type="Proteomes" id="UP001268610">
    <property type="component" value="Unassembled WGS sequence"/>
</dbReference>
<dbReference type="AlphaFoldDB" id="A0AAJ2H1W2"/>
<gene>
    <name evidence="2" type="ORF">RJJ65_32185</name>
</gene>
<dbReference type="GO" id="GO:0006275">
    <property type="term" value="P:regulation of DNA replication"/>
    <property type="evidence" value="ECO:0007669"/>
    <property type="project" value="InterPro"/>
</dbReference>
<protein>
    <submittedName>
        <fullName evidence="2">Helix-turn-helix domain-containing protein</fullName>
    </submittedName>
</protein>
<dbReference type="InterPro" id="IPR013159">
    <property type="entry name" value="DnaA_C"/>
</dbReference>